<keyword evidence="1" id="KW-0812">Transmembrane</keyword>
<reference evidence="2" key="1">
    <citation type="submission" date="2023-10" db="EMBL/GenBank/DDBJ databases">
        <title>Genome assembly of Pristionchus species.</title>
        <authorList>
            <person name="Yoshida K."/>
            <person name="Sommer R.J."/>
        </authorList>
    </citation>
    <scope>NUCLEOTIDE SEQUENCE</scope>
    <source>
        <strain evidence="2">RS5133</strain>
    </source>
</reference>
<keyword evidence="1" id="KW-1133">Transmembrane helix</keyword>
<accession>A0AAV5VX54</accession>
<evidence type="ECO:0000313" key="2">
    <source>
        <dbReference type="EMBL" id="GMT23297.1"/>
    </source>
</evidence>
<evidence type="ECO:0000313" key="3">
    <source>
        <dbReference type="Proteomes" id="UP001432322"/>
    </source>
</evidence>
<feature type="transmembrane region" description="Helical" evidence="1">
    <location>
        <begin position="31"/>
        <end position="53"/>
    </location>
</feature>
<protein>
    <recommendedName>
        <fullName evidence="4">G protein-coupled receptor</fullName>
    </recommendedName>
</protein>
<gene>
    <name evidence="2" type="ORF">PFISCL1PPCAC_14594</name>
</gene>
<name>A0AAV5VX54_9BILA</name>
<dbReference type="SUPFAM" id="SSF81321">
    <property type="entry name" value="Family A G protein-coupled receptor-like"/>
    <property type="match status" value="1"/>
</dbReference>
<feature type="non-terminal residue" evidence="2">
    <location>
        <position position="1"/>
    </location>
</feature>
<dbReference type="Proteomes" id="UP001432322">
    <property type="component" value="Unassembled WGS sequence"/>
</dbReference>
<dbReference type="EMBL" id="BTSY01000004">
    <property type="protein sequence ID" value="GMT23297.1"/>
    <property type="molecule type" value="Genomic_DNA"/>
</dbReference>
<keyword evidence="1" id="KW-0472">Membrane</keyword>
<dbReference type="Pfam" id="PF10326">
    <property type="entry name" value="7TM_GPCR_Str"/>
    <property type="match status" value="1"/>
</dbReference>
<dbReference type="PANTHER" id="PTHR46178:SF9">
    <property type="entry name" value="SEVEN TM RECEPTOR"/>
    <property type="match status" value="1"/>
</dbReference>
<evidence type="ECO:0000256" key="1">
    <source>
        <dbReference type="SAM" id="Phobius"/>
    </source>
</evidence>
<organism evidence="2 3">
    <name type="scientific">Pristionchus fissidentatus</name>
    <dbReference type="NCBI Taxonomy" id="1538716"/>
    <lineage>
        <taxon>Eukaryota</taxon>
        <taxon>Metazoa</taxon>
        <taxon>Ecdysozoa</taxon>
        <taxon>Nematoda</taxon>
        <taxon>Chromadorea</taxon>
        <taxon>Rhabditida</taxon>
        <taxon>Rhabditina</taxon>
        <taxon>Diplogasteromorpha</taxon>
        <taxon>Diplogasteroidea</taxon>
        <taxon>Neodiplogasteridae</taxon>
        <taxon>Pristionchus</taxon>
    </lineage>
</organism>
<evidence type="ECO:0008006" key="4">
    <source>
        <dbReference type="Google" id="ProtNLM"/>
    </source>
</evidence>
<sequence>LYSFQIFSGMAINVEIKGAVMSKRAKRKHRNALKVLISQALNPLIFLYGPFIILTSSSFFSIKSHLPEKLAQILIHMFPVNNAIIMLMLTDDYRNKLIR</sequence>
<dbReference type="AlphaFoldDB" id="A0AAV5VX54"/>
<dbReference type="InterPro" id="IPR019428">
    <property type="entry name" value="7TM_GPCR_serpentine_rcpt_Str"/>
</dbReference>
<feature type="non-terminal residue" evidence="2">
    <location>
        <position position="99"/>
    </location>
</feature>
<dbReference type="PANTHER" id="PTHR46178">
    <property type="entry name" value="SEVEN TM RECEPTOR"/>
    <property type="match status" value="1"/>
</dbReference>
<feature type="transmembrane region" description="Helical" evidence="1">
    <location>
        <begin position="73"/>
        <end position="90"/>
    </location>
</feature>
<proteinExistence type="predicted"/>
<keyword evidence="3" id="KW-1185">Reference proteome</keyword>
<comment type="caution">
    <text evidence="2">The sequence shown here is derived from an EMBL/GenBank/DDBJ whole genome shotgun (WGS) entry which is preliminary data.</text>
</comment>